<dbReference type="Gene3D" id="2.160.20.80">
    <property type="entry name" value="E3 ubiquitin-protein ligase SopA"/>
    <property type="match status" value="1"/>
</dbReference>
<evidence type="ECO:0000313" key="1">
    <source>
        <dbReference type="EMBL" id="GIJ06496.1"/>
    </source>
</evidence>
<evidence type="ECO:0000313" key="2">
    <source>
        <dbReference type="Proteomes" id="UP000652013"/>
    </source>
</evidence>
<keyword evidence="2" id="KW-1185">Reference proteome</keyword>
<sequence length="234" mass="25809">MPSARDKVVMIDETHRDEDFSERRISHWTVGVSTFERCRFDNVRADVAELGVGSAPTVFRDCSFDGSGFARTSLDQVRFERCTFRNVVMRDWIAPYGDFVDCIFGGEFPGLTVFGSSPERSNEVAGNDFRDAVMLGGGFRAGVDLSLQQLPIDLRHVFISDPAVTLPAALTVVRTWGDQAERVSAESVLLVLDEDYRGGQPQLLLCPAAQDAIDEAANARLLEMVRKLVTRGSG</sequence>
<protein>
    <recommendedName>
        <fullName evidence="3">Pentapeptide repeat-containing protein</fullName>
    </recommendedName>
</protein>
<dbReference type="AlphaFoldDB" id="A0A8J3YCZ7"/>
<proteinExistence type="predicted"/>
<dbReference type="SUPFAM" id="SSF141571">
    <property type="entry name" value="Pentapeptide repeat-like"/>
    <property type="match status" value="1"/>
</dbReference>
<comment type="caution">
    <text evidence="1">The sequence shown here is derived from an EMBL/GenBank/DDBJ whole genome shotgun (WGS) entry which is preliminary data.</text>
</comment>
<accession>A0A8J3YCZ7</accession>
<dbReference type="Proteomes" id="UP000652013">
    <property type="component" value="Unassembled WGS sequence"/>
</dbReference>
<gene>
    <name evidence="1" type="ORF">Sya03_58480</name>
</gene>
<reference evidence="1" key="1">
    <citation type="submission" date="2021-01" db="EMBL/GenBank/DDBJ databases">
        <title>Whole genome shotgun sequence of Spirilliplanes yamanashiensis NBRC 15828.</title>
        <authorList>
            <person name="Komaki H."/>
            <person name="Tamura T."/>
        </authorList>
    </citation>
    <scope>NUCLEOTIDE SEQUENCE</scope>
    <source>
        <strain evidence="1">NBRC 15828</strain>
    </source>
</reference>
<organism evidence="1 2">
    <name type="scientific">Spirilliplanes yamanashiensis</name>
    <dbReference type="NCBI Taxonomy" id="42233"/>
    <lineage>
        <taxon>Bacteria</taxon>
        <taxon>Bacillati</taxon>
        <taxon>Actinomycetota</taxon>
        <taxon>Actinomycetes</taxon>
        <taxon>Micromonosporales</taxon>
        <taxon>Micromonosporaceae</taxon>
        <taxon>Spirilliplanes</taxon>
    </lineage>
</organism>
<dbReference type="EMBL" id="BOOY01000042">
    <property type="protein sequence ID" value="GIJ06496.1"/>
    <property type="molecule type" value="Genomic_DNA"/>
</dbReference>
<name>A0A8J3YCZ7_9ACTN</name>
<evidence type="ECO:0008006" key="3">
    <source>
        <dbReference type="Google" id="ProtNLM"/>
    </source>
</evidence>